<keyword evidence="1" id="KW-0472">Membrane</keyword>
<dbReference type="EMBL" id="JAOYFB010000001">
    <property type="protein sequence ID" value="KAK4003745.1"/>
    <property type="molecule type" value="Genomic_DNA"/>
</dbReference>
<evidence type="ECO:0000313" key="3">
    <source>
        <dbReference type="Proteomes" id="UP001234178"/>
    </source>
</evidence>
<dbReference type="Proteomes" id="UP001234178">
    <property type="component" value="Unassembled WGS sequence"/>
</dbReference>
<gene>
    <name evidence="2" type="ORF">OUZ56_005500</name>
</gene>
<sequence>MCLMTSAAKELRACLFHIASSFVSRRFFTFFIVTWEILLTPVVAMREMEITQFLFKPHQPTHKQNYESVYYSSPIEQYSITLVSYSNFKENEETIGQSVAKKASKSIFAFMNVQCMENMASSALGMPVLLVG</sequence>
<evidence type="ECO:0000313" key="2">
    <source>
        <dbReference type="EMBL" id="KAK4003745.1"/>
    </source>
</evidence>
<feature type="transmembrane region" description="Helical" evidence="1">
    <location>
        <begin position="27"/>
        <end position="45"/>
    </location>
</feature>
<name>A0ABQ9YTG1_9CRUS</name>
<protein>
    <submittedName>
        <fullName evidence="2">Uncharacterized protein</fullName>
    </submittedName>
</protein>
<keyword evidence="3" id="KW-1185">Reference proteome</keyword>
<accession>A0ABQ9YTG1</accession>
<keyword evidence="1" id="KW-1133">Transmembrane helix</keyword>
<proteinExistence type="predicted"/>
<keyword evidence="1" id="KW-0812">Transmembrane</keyword>
<evidence type="ECO:0000256" key="1">
    <source>
        <dbReference type="SAM" id="Phobius"/>
    </source>
</evidence>
<organism evidence="2 3">
    <name type="scientific">Daphnia magna</name>
    <dbReference type="NCBI Taxonomy" id="35525"/>
    <lineage>
        <taxon>Eukaryota</taxon>
        <taxon>Metazoa</taxon>
        <taxon>Ecdysozoa</taxon>
        <taxon>Arthropoda</taxon>
        <taxon>Crustacea</taxon>
        <taxon>Branchiopoda</taxon>
        <taxon>Diplostraca</taxon>
        <taxon>Cladocera</taxon>
        <taxon>Anomopoda</taxon>
        <taxon>Daphniidae</taxon>
        <taxon>Daphnia</taxon>
    </lineage>
</organism>
<reference evidence="2 3" key="1">
    <citation type="journal article" date="2023" name="Nucleic Acids Res.">
        <title>The hologenome of Daphnia magna reveals possible DNA methylation and microbiome-mediated evolution of the host genome.</title>
        <authorList>
            <person name="Chaturvedi A."/>
            <person name="Li X."/>
            <person name="Dhandapani V."/>
            <person name="Marshall H."/>
            <person name="Kissane S."/>
            <person name="Cuenca-Cambronero M."/>
            <person name="Asole G."/>
            <person name="Calvet F."/>
            <person name="Ruiz-Romero M."/>
            <person name="Marangio P."/>
            <person name="Guigo R."/>
            <person name="Rago D."/>
            <person name="Mirbahai L."/>
            <person name="Eastwood N."/>
            <person name="Colbourne J.K."/>
            <person name="Zhou J."/>
            <person name="Mallon E."/>
            <person name="Orsini L."/>
        </authorList>
    </citation>
    <scope>NUCLEOTIDE SEQUENCE [LARGE SCALE GENOMIC DNA]</scope>
    <source>
        <strain evidence="2">LRV0_1</strain>
    </source>
</reference>
<comment type="caution">
    <text evidence="2">The sequence shown here is derived from an EMBL/GenBank/DDBJ whole genome shotgun (WGS) entry which is preliminary data.</text>
</comment>